<evidence type="ECO:0000256" key="2">
    <source>
        <dbReference type="ARBA" id="ARBA00005062"/>
    </source>
</evidence>
<dbReference type="InterPro" id="IPR019811">
    <property type="entry name" value="HDH_CS"/>
</dbReference>
<dbReference type="PANTHER" id="PTHR43331">
    <property type="entry name" value="HOMOSERINE DEHYDROGENASE"/>
    <property type="match status" value="1"/>
</dbReference>
<evidence type="ECO:0000256" key="11">
    <source>
        <dbReference type="ARBA" id="ARBA00048841"/>
    </source>
</evidence>
<dbReference type="AlphaFoldDB" id="A0A926ECJ7"/>
<feature type="binding site" evidence="13">
    <location>
        <begin position="7"/>
        <end position="14"/>
    </location>
    <ligand>
        <name>NADP(+)</name>
        <dbReference type="ChEBI" id="CHEBI:58349"/>
    </ligand>
</feature>
<dbReference type="InterPro" id="IPR001342">
    <property type="entry name" value="HDH_cat"/>
</dbReference>
<comment type="caution">
    <text evidence="18">The sequence shown here is derived from an EMBL/GenBank/DDBJ whole genome shotgun (WGS) entry which is preliminary data.</text>
</comment>
<dbReference type="Gene3D" id="3.30.70.260">
    <property type="match status" value="1"/>
</dbReference>
<proteinExistence type="inferred from homology"/>
<comment type="catalytic activity">
    <reaction evidence="11">
        <text>L-homoserine + NADP(+) = L-aspartate 4-semialdehyde + NADPH + H(+)</text>
        <dbReference type="Rhea" id="RHEA:15761"/>
        <dbReference type="ChEBI" id="CHEBI:15378"/>
        <dbReference type="ChEBI" id="CHEBI:57476"/>
        <dbReference type="ChEBI" id="CHEBI:57783"/>
        <dbReference type="ChEBI" id="CHEBI:58349"/>
        <dbReference type="ChEBI" id="CHEBI:537519"/>
        <dbReference type="EC" id="1.1.1.3"/>
    </reaction>
    <physiologicalReaction direction="right-to-left" evidence="11">
        <dbReference type="Rhea" id="RHEA:15763"/>
    </physiologicalReaction>
</comment>
<dbReference type="PANTHER" id="PTHR43331:SF1">
    <property type="entry name" value="HOMOSERINE DEHYDROGENASE"/>
    <property type="match status" value="1"/>
</dbReference>
<dbReference type="GO" id="GO:0050661">
    <property type="term" value="F:NADP binding"/>
    <property type="evidence" value="ECO:0007669"/>
    <property type="project" value="InterPro"/>
</dbReference>
<dbReference type="FunFam" id="3.30.360.10:FF:000005">
    <property type="entry name" value="Homoserine dehydrogenase"/>
    <property type="match status" value="1"/>
</dbReference>
<dbReference type="InterPro" id="IPR005106">
    <property type="entry name" value="Asp/hSer_DH_NAD-bd"/>
</dbReference>
<dbReference type="Gene3D" id="3.40.50.720">
    <property type="entry name" value="NAD(P)-binding Rossmann-like Domain"/>
    <property type="match status" value="1"/>
</dbReference>
<dbReference type="GO" id="GO:0009086">
    <property type="term" value="P:methionine biosynthetic process"/>
    <property type="evidence" value="ECO:0007669"/>
    <property type="project" value="UniProtKB-KW"/>
</dbReference>
<feature type="domain" description="Homoserine dehydrogenase catalytic" evidence="16">
    <location>
        <begin position="132"/>
        <end position="311"/>
    </location>
</feature>
<feature type="binding site" evidence="13">
    <location>
        <position position="100"/>
    </location>
    <ligand>
        <name>NADPH</name>
        <dbReference type="ChEBI" id="CHEBI:57783"/>
    </ligand>
</feature>
<keyword evidence="6 14" id="KW-0028">Amino-acid biosynthesis</keyword>
<dbReference type="Proteomes" id="UP000660861">
    <property type="component" value="Unassembled WGS sequence"/>
</dbReference>
<evidence type="ECO:0000256" key="4">
    <source>
        <dbReference type="ARBA" id="ARBA00013213"/>
    </source>
</evidence>
<evidence type="ECO:0000256" key="9">
    <source>
        <dbReference type="ARBA" id="ARBA00023053"/>
    </source>
</evidence>
<evidence type="ECO:0000256" key="1">
    <source>
        <dbReference type="ARBA" id="ARBA00005056"/>
    </source>
</evidence>
<keyword evidence="8 14" id="KW-0560">Oxidoreductase</keyword>
<reference evidence="18" key="1">
    <citation type="submission" date="2020-08" db="EMBL/GenBank/DDBJ databases">
        <title>Genome public.</title>
        <authorList>
            <person name="Liu C."/>
            <person name="Sun Q."/>
        </authorList>
    </citation>
    <scope>NUCLEOTIDE SEQUENCE</scope>
    <source>
        <strain evidence="18">NSJ-54</strain>
    </source>
</reference>
<comment type="pathway">
    <text evidence="2 14">Amino-acid biosynthesis; L-methionine biosynthesis via de novo pathway; L-homoserine from L-aspartate: step 3/3.</text>
</comment>
<name>A0A926ECJ7_9FIRM</name>
<dbReference type="InterPro" id="IPR036291">
    <property type="entry name" value="NAD(P)-bd_dom_sf"/>
</dbReference>
<accession>A0A926ECJ7</accession>
<keyword evidence="10 14" id="KW-0486">Methionine biosynthesis</keyword>
<sequence length="413" mass="44677">MFQIALMGHGVVGSGVAEVFYKNRKSIEKRAGQEMEIKYILDLRDFPGLAYSDKFIKDFETIVNDDEVKVVAEVMGGLHPAFEFVKRCLEAGKSVVTSNKELVAAKGAELLAIAKAKNVNFLFEASVGGGIPIIRPLHQCLAANEIDEIAGILNGTTNFILTKMIREGMAFSDALKLAQELGYAEKDPTADVEGIDACRKICILASIAFGKHIYPEHVYTEGISKITLEDVSYAEAWGGVIKLIGRAKRDENGKVTIMVSPAFVSGESQLASVSDVFNGILVRGDATGDVVFYGKGAGKLPTASAVVADVIDCVKNWGIFKAPFWVAEEDDAVLDYKDTEIAFYLRVRCDEADKALNKAKELFGEVTPLRVPSLTGEVGFVTGIIGEEQAQKAAKAMESAGYPVLGKVRVLDY</sequence>
<evidence type="ECO:0000256" key="10">
    <source>
        <dbReference type="ARBA" id="ARBA00023167"/>
    </source>
</evidence>
<evidence type="ECO:0000256" key="13">
    <source>
        <dbReference type="PIRSR" id="PIRSR000098-2"/>
    </source>
</evidence>
<evidence type="ECO:0000256" key="5">
    <source>
        <dbReference type="ARBA" id="ARBA00013376"/>
    </source>
</evidence>
<keyword evidence="13 14" id="KW-0521">NADP</keyword>
<evidence type="ECO:0000256" key="6">
    <source>
        <dbReference type="ARBA" id="ARBA00022605"/>
    </source>
</evidence>
<protein>
    <recommendedName>
        <fullName evidence="5 14">Homoserine dehydrogenase</fullName>
        <ecNumber evidence="4 14">1.1.1.3</ecNumber>
    </recommendedName>
</protein>
<comment type="pathway">
    <text evidence="1 14">Amino-acid biosynthesis; L-threonine biosynthesis; L-threonine from L-aspartate: step 3/5.</text>
</comment>
<comment type="similarity">
    <text evidence="3 15">Belongs to the homoserine dehydrogenase family.</text>
</comment>
<evidence type="ECO:0000259" key="16">
    <source>
        <dbReference type="Pfam" id="PF00742"/>
    </source>
</evidence>
<dbReference type="PIRSF" id="PIRSF000098">
    <property type="entry name" value="Homoser_dehydrog"/>
    <property type="match status" value="1"/>
</dbReference>
<dbReference type="NCBIfam" id="NF004976">
    <property type="entry name" value="PRK06349.1"/>
    <property type="match status" value="1"/>
</dbReference>
<feature type="binding site" evidence="13">
    <location>
        <position position="185"/>
    </location>
    <ligand>
        <name>L-homoserine</name>
        <dbReference type="ChEBI" id="CHEBI:57476"/>
    </ligand>
</feature>
<evidence type="ECO:0000313" key="19">
    <source>
        <dbReference type="Proteomes" id="UP000660861"/>
    </source>
</evidence>
<evidence type="ECO:0000256" key="15">
    <source>
        <dbReference type="RuleBase" id="RU004171"/>
    </source>
</evidence>
<evidence type="ECO:0000256" key="3">
    <source>
        <dbReference type="ARBA" id="ARBA00006753"/>
    </source>
</evidence>
<dbReference type="PROSITE" id="PS01042">
    <property type="entry name" value="HOMOSER_DHGENASE"/>
    <property type="match status" value="1"/>
</dbReference>
<dbReference type="SUPFAM" id="SSF51735">
    <property type="entry name" value="NAD(P)-binding Rossmann-fold domains"/>
    <property type="match status" value="1"/>
</dbReference>
<gene>
    <name evidence="18" type="ORF">H8709_01245</name>
</gene>
<evidence type="ECO:0000313" key="18">
    <source>
        <dbReference type="EMBL" id="MBC8569456.1"/>
    </source>
</evidence>
<feature type="domain" description="Aspartate/homoserine dehydrogenase NAD-binding" evidence="17">
    <location>
        <begin position="8"/>
        <end position="124"/>
    </location>
</feature>
<dbReference type="Gene3D" id="3.30.360.10">
    <property type="entry name" value="Dihydrodipicolinate Reductase, domain 2"/>
    <property type="match status" value="1"/>
</dbReference>
<keyword evidence="9" id="KW-0915">Sodium</keyword>
<dbReference type="EMBL" id="JACRTC010000001">
    <property type="protein sequence ID" value="MBC8569456.1"/>
    <property type="molecule type" value="Genomic_DNA"/>
</dbReference>
<dbReference type="InterPro" id="IPR016204">
    <property type="entry name" value="HDH"/>
</dbReference>
<evidence type="ECO:0000256" key="12">
    <source>
        <dbReference type="PIRSR" id="PIRSR000098-1"/>
    </source>
</evidence>
<dbReference type="GO" id="GO:0009088">
    <property type="term" value="P:threonine biosynthetic process"/>
    <property type="evidence" value="ECO:0007669"/>
    <property type="project" value="UniProtKB-KW"/>
</dbReference>
<evidence type="ECO:0000256" key="14">
    <source>
        <dbReference type="RuleBase" id="RU000579"/>
    </source>
</evidence>
<evidence type="ECO:0000256" key="8">
    <source>
        <dbReference type="ARBA" id="ARBA00023002"/>
    </source>
</evidence>
<dbReference type="RefSeq" id="WP_262396554.1">
    <property type="nucleotide sequence ID" value="NZ_JACRTC010000001.1"/>
</dbReference>
<dbReference type="GO" id="GO:0004412">
    <property type="term" value="F:homoserine dehydrogenase activity"/>
    <property type="evidence" value="ECO:0007669"/>
    <property type="project" value="UniProtKB-EC"/>
</dbReference>
<keyword evidence="7 14" id="KW-0791">Threonine biosynthesis</keyword>
<dbReference type="EC" id="1.1.1.3" evidence="4 14"/>
<evidence type="ECO:0000256" key="7">
    <source>
        <dbReference type="ARBA" id="ARBA00022697"/>
    </source>
</evidence>
<evidence type="ECO:0000259" key="17">
    <source>
        <dbReference type="Pfam" id="PF03447"/>
    </source>
</evidence>
<dbReference type="SUPFAM" id="SSF55347">
    <property type="entry name" value="Glyceraldehyde-3-phosphate dehydrogenase-like, C-terminal domain"/>
    <property type="match status" value="1"/>
</dbReference>
<organism evidence="18 19">
    <name type="scientific">Zongyangia hominis</name>
    <dbReference type="NCBI Taxonomy" id="2763677"/>
    <lineage>
        <taxon>Bacteria</taxon>
        <taxon>Bacillati</taxon>
        <taxon>Bacillota</taxon>
        <taxon>Clostridia</taxon>
        <taxon>Eubacteriales</taxon>
        <taxon>Oscillospiraceae</taxon>
        <taxon>Zongyangia</taxon>
    </lineage>
</organism>
<dbReference type="Pfam" id="PF03447">
    <property type="entry name" value="NAD_binding_3"/>
    <property type="match status" value="1"/>
</dbReference>
<keyword evidence="19" id="KW-1185">Reference proteome</keyword>
<dbReference type="Pfam" id="PF00742">
    <property type="entry name" value="Homoserine_dh"/>
    <property type="match status" value="1"/>
</dbReference>
<feature type="active site" description="Proton donor" evidence="12">
    <location>
        <position position="200"/>
    </location>
</feature>